<dbReference type="EMBL" id="JAAQPH010000018">
    <property type="protein sequence ID" value="NIA71068.1"/>
    <property type="molecule type" value="Genomic_DNA"/>
</dbReference>
<dbReference type="Gene3D" id="3.30.200.20">
    <property type="entry name" value="Phosphorylase Kinase, domain 1"/>
    <property type="match status" value="1"/>
</dbReference>
<comment type="similarity">
    <text evidence="1 2">Belongs to the fructosamine kinase family.</text>
</comment>
<dbReference type="SUPFAM" id="SSF56112">
    <property type="entry name" value="Protein kinase-like (PK-like)"/>
    <property type="match status" value="1"/>
</dbReference>
<dbReference type="Gene3D" id="3.90.1200.10">
    <property type="match status" value="1"/>
</dbReference>
<dbReference type="PANTHER" id="PTHR12149">
    <property type="entry name" value="FRUCTOSAMINE 3 KINASE-RELATED PROTEIN"/>
    <property type="match status" value="1"/>
</dbReference>
<dbReference type="Pfam" id="PF03881">
    <property type="entry name" value="Fructosamin_kin"/>
    <property type="match status" value="1"/>
</dbReference>
<evidence type="ECO:0000256" key="2">
    <source>
        <dbReference type="PIRNR" id="PIRNR006221"/>
    </source>
</evidence>
<comment type="caution">
    <text evidence="3">The sequence shown here is derived from an EMBL/GenBank/DDBJ whole genome shotgun (WGS) entry which is preliminary data.</text>
</comment>
<sequence length="289" mass="32107">MEPSPSERNQTPEDVVAAALGLPPRGLTRLLGGCVAEVFRVDLENGPPLVAKVARDGGLAVEGYMLDFLAGNTRLPVPQTRHVSESLLLMDYVDHDSGASTATEEDAAERLAALHAITAPAYGFERDTVIGALPQPNAWAGSWCDFYRDRRLLVMGRIARDSGRLPAETHRRLEAFCNRLERFIEQPPQPGLVHGDVWAGNVLFRGNRVAAFIDPALYFADPEVEIAYIELLSTFGPAFHRHYEALRPPRPGYHEARRDIYNLFPLLVHTQICGPPYAQMVQDILIRYA</sequence>
<proteinExistence type="inferred from homology"/>
<organism evidence="3 4">
    <name type="scientific">Pelagibius litoralis</name>
    <dbReference type="NCBI Taxonomy" id="374515"/>
    <lineage>
        <taxon>Bacteria</taxon>
        <taxon>Pseudomonadati</taxon>
        <taxon>Pseudomonadota</taxon>
        <taxon>Alphaproteobacteria</taxon>
        <taxon>Rhodospirillales</taxon>
        <taxon>Rhodovibrionaceae</taxon>
        <taxon>Pelagibius</taxon>
    </lineage>
</organism>
<dbReference type="PANTHER" id="PTHR12149:SF8">
    <property type="entry name" value="PROTEIN-RIBULOSAMINE 3-KINASE"/>
    <property type="match status" value="1"/>
</dbReference>
<reference evidence="3" key="1">
    <citation type="submission" date="2020-03" db="EMBL/GenBank/DDBJ databases">
        <title>Genome of Pelagibius litoralis DSM 21314T.</title>
        <authorList>
            <person name="Wang G."/>
        </authorList>
    </citation>
    <scope>NUCLEOTIDE SEQUENCE</scope>
    <source>
        <strain evidence="3">DSM 21314</strain>
    </source>
</reference>
<evidence type="ECO:0000313" key="4">
    <source>
        <dbReference type="Proteomes" id="UP000761264"/>
    </source>
</evidence>
<dbReference type="InterPro" id="IPR016477">
    <property type="entry name" value="Fructo-/Ketosamine-3-kinase"/>
</dbReference>
<dbReference type="RefSeq" id="WP_167228312.1">
    <property type="nucleotide sequence ID" value="NZ_JAAQPH010000018.1"/>
</dbReference>
<dbReference type="AlphaFoldDB" id="A0A967K9I6"/>
<evidence type="ECO:0000313" key="3">
    <source>
        <dbReference type="EMBL" id="NIA71068.1"/>
    </source>
</evidence>
<accession>A0A967K9I6</accession>
<dbReference type="Proteomes" id="UP000761264">
    <property type="component" value="Unassembled WGS sequence"/>
</dbReference>
<dbReference type="GO" id="GO:0016301">
    <property type="term" value="F:kinase activity"/>
    <property type="evidence" value="ECO:0007669"/>
    <property type="project" value="UniProtKB-UniRule"/>
</dbReference>
<dbReference type="PIRSF" id="PIRSF006221">
    <property type="entry name" value="Ketosamine-3-kinase"/>
    <property type="match status" value="1"/>
</dbReference>
<keyword evidence="2 3" id="KW-0418">Kinase</keyword>
<keyword evidence="4" id="KW-1185">Reference proteome</keyword>
<gene>
    <name evidence="3" type="ORF">HBA54_20930</name>
</gene>
<keyword evidence="2" id="KW-0808">Transferase</keyword>
<protein>
    <submittedName>
        <fullName evidence="3">Fructosamine kinase family protein</fullName>
    </submittedName>
</protein>
<dbReference type="InterPro" id="IPR011009">
    <property type="entry name" value="Kinase-like_dom_sf"/>
</dbReference>
<name>A0A967K9I6_9PROT</name>
<evidence type="ECO:0000256" key="1">
    <source>
        <dbReference type="ARBA" id="ARBA00009460"/>
    </source>
</evidence>